<dbReference type="Gene3D" id="1.10.260.40">
    <property type="entry name" value="lambda repressor-like DNA-binding domains"/>
    <property type="match status" value="1"/>
</dbReference>
<organism evidence="3 4">
    <name type="scientific">Streptomyces spiralis</name>
    <dbReference type="NCBI Taxonomy" id="66376"/>
    <lineage>
        <taxon>Bacteria</taxon>
        <taxon>Bacillati</taxon>
        <taxon>Actinomycetota</taxon>
        <taxon>Actinomycetes</taxon>
        <taxon>Kitasatosporales</taxon>
        <taxon>Streptomycetaceae</taxon>
        <taxon>Streptomyces</taxon>
    </lineage>
</organism>
<feature type="region of interest" description="Disordered" evidence="1">
    <location>
        <begin position="99"/>
        <end position="132"/>
    </location>
</feature>
<proteinExistence type="predicted"/>
<sequence>MVRGLVIRVRWCGRRARVILGDGLLREGMTMHAHLGDRLVVESPVTGVTRRDGEIVGLHHDDGTPPYDVRWSDTGEISLVFPGPDAHVQHAGHEAGVRDMGHEGDVRRPGREGATTRGPIPADPAVGMAGKPGDFGRRLAAARRRQGLSLEETAGRARMSPHYLAYLEQHPSEPGITTILRLADALGTTLLALRGGDQEFPPGQGRALRHPRLTDLSRDECRALLSTHGVGRIAFTGPVGPVAFPVNYDVLGEALYFRSTPGSAPAKAVGSDVAFEVDHLDEEMSQGWSVLAVGRAEVVDDPDMVRRLDERAYSEPWAGGSRLLWVKVPLTRLTGRRITAADR</sequence>
<dbReference type="Pfam" id="PF08940">
    <property type="entry name" value="DUF1918"/>
    <property type="match status" value="1"/>
</dbReference>
<dbReference type="PROSITE" id="PS50943">
    <property type="entry name" value="HTH_CROC1"/>
    <property type="match status" value="1"/>
</dbReference>
<keyword evidence="3" id="KW-0238">DNA-binding</keyword>
<evidence type="ECO:0000256" key="1">
    <source>
        <dbReference type="SAM" id="MobiDB-lite"/>
    </source>
</evidence>
<dbReference type="InterPro" id="IPR024747">
    <property type="entry name" value="Pyridox_Oxase-rel"/>
</dbReference>
<feature type="compositionally biased region" description="Basic and acidic residues" evidence="1">
    <location>
        <begin position="99"/>
        <end position="111"/>
    </location>
</feature>
<dbReference type="Pfam" id="PF12900">
    <property type="entry name" value="Pyridox_ox_2"/>
    <property type="match status" value="1"/>
</dbReference>
<dbReference type="Gene3D" id="2.30.110.10">
    <property type="entry name" value="Electron Transport, Fmn-binding Protein, Chain A"/>
    <property type="match status" value="1"/>
</dbReference>
<dbReference type="Gene3D" id="2.30.30.440">
    <property type="entry name" value="Domain of unknown function DUF1918"/>
    <property type="match status" value="1"/>
</dbReference>
<feature type="domain" description="HTH cro/C1-type" evidence="2">
    <location>
        <begin position="139"/>
        <end position="193"/>
    </location>
</feature>
<dbReference type="AlphaFoldDB" id="A0A918ZU74"/>
<dbReference type="EMBL" id="BNBC01000008">
    <property type="protein sequence ID" value="GHE68905.1"/>
    <property type="molecule type" value="Genomic_DNA"/>
</dbReference>
<dbReference type="SUPFAM" id="SSF47413">
    <property type="entry name" value="lambda repressor-like DNA-binding domains"/>
    <property type="match status" value="1"/>
</dbReference>
<dbReference type="InterPro" id="IPR010982">
    <property type="entry name" value="Lambda_DNA-bd_dom_sf"/>
</dbReference>
<evidence type="ECO:0000313" key="3">
    <source>
        <dbReference type="EMBL" id="GHE68905.1"/>
    </source>
</evidence>
<dbReference type="InterPro" id="IPR012349">
    <property type="entry name" value="Split_barrel_FMN-bd"/>
</dbReference>
<dbReference type="Pfam" id="PF13560">
    <property type="entry name" value="HTH_31"/>
    <property type="match status" value="1"/>
</dbReference>
<reference evidence="3" key="1">
    <citation type="journal article" date="2014" name="Int. J. Syst. Evol. Microbiol.">
        <title>Complete genome sequence of Corynebacterium casei LMG S-19264T (=DSM 44701T), isolated from a smear-ripened cheese.</title>
        <authorList>
            <consortium name="US DOE Joint Genome Institute (JGI-PGF)"/>
            <person name="Walter F."/>
            <person name="Albersmeier A."/>
            <person name="Kalinowski J."/>
            <person name="Ruckert C."/>
        </authorList>
    </citation>
    <scope>NUCLEOTIDE SEQUENCE</scope>
    <source>
        <strain evidence="3">JCM 3302</strain>
    </source>
</reference>
<comment type="caution">
    <text evidence="3">The sequence shown here is derived from an EMBL/GenBank/DDBJ whole genome shotgun (WGS) entry which is preliminary data.</text>
</comment>
<name>A0A918ZU74_9ACTN</name>
<dbReference type="InterPro" id="IPR015035">
    <property type="entry name" value="DUF1918"/>
</dbReference>
<dbReference type="InterPro" id="IPR001387">
    <property type="entry name" value="Cro/C1-type_HTH"/>
</dbReference>
<protein>
    <submittedName>
        <fullName evidence="3">DNA-binding protein</fullName>
    </submittedName>
</protein>
<keyword evidence="4" id="KW-1185">Reference proteome</keyword>
<dbReference type="SMART" id="SM00530">
    <property type="entry name" value="HTH_XRE"/>
    <property type="match status" value="1"/>
</dbReference>
<dbReference type="GO" id="GO:0003677">
    <property type="term" value="F:DNA binding"/>
    <property type="evidence" value="ECO:0007669"/>
    <property type="project" value="UniProtKB-KW"/>
</dbReference>
<dbReference type="CDD" id="cd00093">
    <property type="entry name" value="HTH_XRE"/>
    <property type="match status" value="1"/>
</dbReference>
<accession>A0A918ZU74</accession>
<dbReference type="SUPFAM" id="SSF50118">
    <property type="entry name" value="Cell growth inhibitor/plasmid maintenance toxic component"/>
    <property type="match status" value="1"/>
</dbReference>
<reference evidence="3" key="2">
    <citation type="submission" date="2020-09" db="EMBL/GenBank/DDBJ databases">
        <authorList>
            <person name="Sun Q."/>
            <person name="Ohkuma M."/>
        </authorList>
    </citation>
    <scope>NUCLEOTIDE SEQUENCE</scope>
    <source>
        <strain evidence="3">JCM 3302</strain>
    </source>
</reference>
<gene>
    <name evidence="3" type="ORF">GCM10014715_23370</name>
</gene>
<dbReference type="SUPFAM" id="SSF50475">
    <property type="entry name" value="FMN-binding split barrel"/>
    <property type="match status" value="1"/>
</dbReference>
<dbReference type="Proteomes" id="UP000641386">
    <property type="component" value="Unassembled WGS sequence"/>
</dbReference>
<evidence type="ECO:0000313" key="4">
    <source>
        <dbReference type="Proteomes" id="UP000641386"/>
    </source>
</evidence>
<evidence type="ECO:0000259" key="2">
    <source>
        <dbReference type="PROSITE" id="PS50943"/>
    </source>
</evidence>